<name>A9V0D1_MONBE</name>
<dbReference type="AlphaFoldDB" id="A9V0D1"/>
<dbReference type="CDD" id="cd14498">
    <property type="entry name" value="DSP"/>
    <property type="match status" value="1"/>
</dbReference>
<dbReference type="SUPFAM" id="SSF52799">
    <property type="entry name" value="(Phosphotyrosine protein) phosphatases II"/>
    <property type="match status" value="1"/>
</dbReference>
<evidence type="ECO:0000256" key="1">
    <source>
        <dbReference type="SAM" id="MobiDB-lite"/>
    </source>
</evidence>
<dbReference type="Proteomes" id="UP000001357">
    <property type="component" value="Unassembled WGS sequence"/>
</dbReference>
<gene>
    <name evidence="3" type="ORF">MONBRDRAFT_8551</name>
</gene>
<evidence type="ECO:0000313" key="3">
    <source>
        <dbReference type="EMBL" id="EDQ88990.1"/>
    </source>
</evidence>
<accession>A9V0D1</accession>
<proteinExistence type="predicted"/>
<organism evidence="3 4">
    <name type="scientific">Monosiga brevicollis</name>
    <name type="common">Choanoflagellate</name>
    <dbReference type="NCBI Taxonomy" id="81824"/>
    <lineage>
        <taxon>Eukaryota</taxon>
        <taxon>Choanoflagellata</taxon>
        <taxon>Craspedida</taxon>
        <taxon>Salpingoecidae</taxon>
        <taxon>Monosiga</taxon>
    </lineage>
</organism>
<keyword evidence="4" id="KW-1185">Reference proteome</keyword>
<reference evidence="3 4" key="1">
    <citation type="journal article" date="2008" name="Nature">
        <title>The genome of the choanoflagellate Monosiga brevicollis and the origin of metazoans.</title>
        <authorList>
            <consortium name="JGI Sequencing"/>
            <person name="King N."/>
            <person name="Westbrook M.J."/>
            <person name="Young S.L."/>
            <person name="Kuo A."/>
            <person name="Abedin M."/>
            <person name="Chapman J."/>
            <person name="Fairclough S."/>
            <person name="Hellsten U."/>
            <person name="Isogai Y."/>
            <person name="Letunic I."/>
            <person name="Marr M."/>
            <person name="Pincus D."/>
            <person name="Putnam N."/>
            <person name="Rokas A."/>
            <person name="Wright K.J."/>
            <person name="Zuzow R."/>
            <person name="Dirks W."/>
            <person name="Good M."/>
            <person name="Goodstein D."/>
            <person name="Lemons D."/>
            <person name="Li W."/>
            <person name="Lyons J.B."/>
            <person name="Morris A."/>
            <person name="Nichols S."/>
            <person name="Richter D.J."/>
            <person name="Salamov A."/>
            <person name="Bork P."/>
            <person name="Lim W.A."/>
            <person name="Manning G."/>
            <person name="Miller W.T."/>
            <person name="McGinnis W."/>
            <person name="Shapiro H."/>
            <person name="Tjian R."/>
            <person name="Grigoriev I.V."/>
            <person name="Rokhsar D."/>
        </authorList>
    </citation>
    <scope>NUCLEOTIDE SEQUENCE [LARGE SCALE GENOMIC DNA]</scope>
    <source>
        <strain evidence="4">MX1 / ATCC 50154</strain>
    </source>
</reference>
<dbReference type="InterPro" id="IPR020422">
    <property type="entry name" value="TYR_PHOSPHATASE_DUAL_dom"/>
</dbReference>
<dbReference type="EMBL" id="CH991552">
    <property type="protein sequence ID" value="EDQ88990.1"/>
    <property type="molecule type" value="Genomic_DNA"/>
</dbReference>
<dbReference type="GeneID" id="5891420"/>
<dbReference type="Gene3D" id="3.90.190.10">
    <property type="entry name" value="Protein tyrosine phosphatase superfamily"/>
    <property type="match status" value="1"/>
</dbReference>
<feature type="region of interest" description="Disordered" evidence="1">
    <location>
        <begin position="133"/>
        <end position="159"/>
    </location>
</feature>
<evidence type="ECO:0000313" key="4">
    <source>
        <dbReference type="Proteomes" id="UP000001357"/>
    </source>
</evidence>
<dbReference type="KEGG" id="mbr:MONBRDRAFT_8551"/>
<dbReference type="InterPro" id="IPR029021">
    <property type="entry name" value="Prot-tyrosine_phosphatase-like"/>
</dbReference>
<dbReference type="RefSeq" id="XP_001746095.1">
    <property type="nucleotide sequence ID" value="XM_001746043.1"/>
</dbReference>
<protein>
    <recommendedName>
        <fullName evidence="2">Tyrosine-protein phosphatase domain-containing protein</fullName>
    </recommendedName>
</protein>
<feature type="domain" description="Tyrosine-protein phosphatase" evidence="2">
    <location>
        <begin position="213"/>
        <end position="361"/>
    </location>
</feature>
<dbReference type="InParanoid" id="A9V0D1"/>
<evidence type="ECO:0000259" key="2">
    <source>
        <dbReference type="SMART" id="SM00195"/>
    </source>
</evidence>
<sequence length="368" mass="41030">MVAALSLSQLFNLPIVDQLVLDVRHRVNEPDHVICALRLPLSQLPDGPDELVDARCESLLLSALAKHVEIWGLPDKCDFVVVYGDAEDEAPPDVRRAQARFITFLQERLEHMKEREWALVRPGQDRRHLQQLLGDPLGAGPSNNGPDQQNNEDDQPRPDAAGLLLASLKRLERTLIRNCQGVRTMAGGYRVLRAAYPFLTGPPGTDASNLAALPSQLHRHLFVGSRPFEASAERLAQLGVAAVVTHNRPERRNILDVRGQVELVNGIEYLHLALRDSDPREDVRAIFPPAADFITRHVDAGRTVLIQLHGRSQSAALGLFWYCLHERVSVPLALAAVDSATRFRVDHRLMYLSQLYHLLAARLPAPDM</sequence>
<dbReference type="SMART" id="SM00195">
    <property type="entry name" value="DSPc"/>
    <property type="match status" value="1"/>
</dbReference>